<evidence type="ECO:0000313" key="2">
    <source>
        <dbReference type="Proteomes" id="UP000075787"/>
    </source>
</evidence>
<protein>
    <recommendedName>
        <fullName evidence="3">Macrocin O-methyltransferase</fullName>
    </recommendedName>
</protein>
<dbReference type="RefSeq" id="WP_062764046.1">
    <property type="nucleotide sequence ID" value="NZ_CP121042.1"/>
</dbReference>
<dbReference type="PANTHER" id="PTHR40036">
    <property type="entry name" value="MACROCIN O-METHYLTRANSFERASE"/>
    <property type="match status" value="1"/>
</dbReference>
<proteinExistence type="predicted"/>
<dbReference type="PANTHER" id="PTHR40036:SF1">
    <property type="entry name" value="MACROCIN O-METHYLTRANSFERASE"/>
    <property type="match status" value="1"/>
</dbReference>
<dbReference type="Proteomes" id="UP000075787">
    <property type="component" value="Unassembled WGS sequence"/>
</dbReference>
<dbReference type="InterPro" id="IPR029063">
    <property type="entry name" value="SAM-dependent_MTases_sf"/>
</dbReference>
<sequence length="275" mass="30441">MSPTRLYLDLLKQVLLNQTGLEAELRLAHVAACHAAGTDPDPRHLRDIRFTEAEVFAAAAARRDDGRWTAADRPGLGLAYTMTGRRRLDHLETCLDDIRTGGVPGDLIETGIWRGGCGIFMRGYLAVHAMADRRVWLADSFAGVPAPSHAIDAGDTLFRQDDLLAISRPLVEDAFRRFDLLDDRVCLVEGLFEETLPGLETGPLALLRLDGDLFTSTRAALEALYDRVVPGGWIIIDDYGAVQGCRIATDMFRHVRGITTPLDRVDWTCVAWRKS</sequence>
<evidence type="ECO:0008006" key="3">
    <source>
        <dbReference type="Google" id="ProtNLM"/>
    </source>
</evidence>
<dbReference type="InterPro" id="IPR008884">
    <property type="entry name" value="TylF_MeTrfase"/>
</dbReference>
<dbReference type="SUPFAM" id="SSF53335">
    <property type="entry name" value="S-adenosyl-L-methionine-dependent methyltransferases"/>
    <property type="match status" value="1"/>
</dbReference>
<evidence type="ECO:0000313" key="1">
    <source>
        <dbReference type="EMBL" id="KYO52583.1"/>
    </source>
</evidence>
<dbReference type="Pfam" id="PF05711">
    <property type="entry name" value="TylF"/>
    <property type="match status" value="1"/>
</dbReference>
<gene>
    <name evidence="1" type="ORF">AUP44_04820</name>
</gene>
<dbReference type="GeneID" id="97239027"/>
<dbReference type="OrthoDB" id="9811332at2"/>
<name>A0A162L085_9PROT</name>
<dbReference type="AlphaFoldDB" id="A0A162L085"/>
<comment type="caution">
    <text evidence="1">The sequence shown here is derived from an EMBL/GenBank/DDBJ whole genome shotgun (WGS) entry which is preliminary data.</text>
</comment>
<organism evidence="1 2">
    <name type="scientific">Tistrella mobilis</name>
    <dbReference type="NCBI Taxonomy" id="171437"/>
    <lineage>
        <taxon>Bacteria</taxon>
        <taxon>Pseudomonadati</taxon>
        <taxon>Pseudomonadota</taxon>
        <taxon>Alphaproteobacteria</taxon>
        <taxon>Geminicoccales</taxon>
        <taxon>Geminicoccaceae</taxon>
        <taxon>Tistrella</taxon>
    </lineage>
</organism>
<accession>A0A162L085</accession>
<reference evidence="1 2" key="1">
    <citation type="submission" date="2015-12" db="EMBL/GenBank/DDBJ databases">
        <title>Genome sequence of Tistrella mobilis MCCC 1A02139.</title>
        <authorList>
            <person name="Lu L."/>
            <person name="Lai Q."/>
            <person name="Shao Z."/>
            <person name="Qian P."/>
        </authorList>
    </citation>
    <scope>NUCLEOTIDE SEQUENCE [LARGE SCALE GENOMIC DNA]</scope>
    <source>
        <strain evidence="1 2">MCCC 1A02139</strain>
    </source>
</reference>
<dbReference type="EMBL" id="LPZR01000154">
    <property type="protein sequence ID" value="KYO52583.1"/>
    <property type="molecule type" value="Genomic_DNA"/>
</dbReference>
<dbReference type="Gene3D" id="3.40.50.150">
    <property type="entry name" value="Vaccinia Virus protein VP39"/>
    <property type="match status" value="1"/>
</dbReference>